<sequence length="137" mass="15533">SNTAGSPGVLIPVIVVIMCRTPVITEPTERLIRHFWFYFSLFGFTASDKSLLVFTRLWLSKWYDCVCLIAPKSPVLVGANALNISLKSTMVSKVDQIAKRYMWKLDSIRKNSSVSRQHKGLHVMSEYLSRHSQTVGE</sequence>
<dbReference type="Proteomes" id="UP000681722">
    <property type="component" value="Unassembled WGS sequence"/>
</dbReference>
<dbReference type="OrthoDB" id="10264149at2759"/>
<evidence type="ECO:0000313" key="2">
    <source>
        <dbReference type="Proteomes" id="UP000681722"/>
    </source>
</evidence>
<proteinExistence type="predicted"/>
<reference evidence="1" key="1">
    <citation type="submission" date="2021-02" db="EMBL/GenBank/DDBJ databases">
        <authorList>
            <person name="Nowell W R."/>
        </authorList>
    </citation>
    <scope>NUCLEOTIDE SEQUENCE</scope>
</reference>
<gene>
    <name evidence="1" type="ORF">SRO942_LOCUS42094</name>
</gene>
<dbReference type="AlphaFoldDB" id="A0A8S2WED1"/>
<comment type="caution">
    <text evidence="1">The sequence shown here is derived from an EMBL/GenBank/DDBJ whole genome shotgun (WGS) entry which is preliminary data.</text>
</comment>
<accession>A0A8S2WED1</accession>
<dbReference type="EMBL" id="CAJOBC010097572">
    <property type="protein sequence ID" value="CAF4448374.1"/>
    <property type="molecule type" value="Genomic_DNA"/>
</dbReference>
<name>A0A8S2WED1_9BILA</name>
<evidence type="ECO:0000313" key="1">
    <source>
        <dbReference type="EMBL" id="CAF4448374.1"/>
    </source>
</evidence>
<feature type="non-terminal residue" evidence="1">
    <location>
        <position position="1"/>
    </location>
</feature>
<organism evidence="1 2">
    <name type="scientific">Didymodactylos carnosus</name>
    <dbReference type="NCBI Taxonomy" id="1234261"/>
    <lineage>
        <taxon>Eukaryota</taxon>
        <taxon>Metazoa</taxon>
        <taxon>Spiralia</taxon>
        <taxon>Gnathifera</taxon>
        <taxon>Rotifera</taxon>
        <taxon>Eurotatoria</taxon>
        <taxon>Bdelloidea</taxon>
        <taxon>Philodinida</taxon>
        <taxon>Philodinidae</taxon>
        <taxon>Didymodactylos</taxon>
    </lineage>
</organism>
<protein>
    <submittedName>
        <fullName evidence="1">Uncharacterized protein</fullName>
    </submittedName>
</protein>